<dbReference type="AlphaFoldDB" id="G7HUA4"/>
<organism evidence="1 2">
    <name type="scientific">Corynebacterium casei UCMA 3821</name>
    <dbReference type="NCBI Taxonomy" id="1110505"/>
    <lineage>
        <taxon>Bacteria</taxon>
        <taxon>Bacillati</taxon>
        <taxon>Actinomycetota</taxon>
        <taxon>Actinomycetes</taxon>
        <taxon>Mycobacteriales</taxon>
        <taxon>Corynebacteriaceae</taxon>
        <taxon>Corynebacterium</taxon>
    </lineage>
</organism>
<comment type="caution">
    <text evidence="1">The sequence shown here is derived from an EMBL/GenBank/DDBJ whole genome shotgun (WGS) entry which is preliminary data.</text>
</comment>
<evidence type="ECO:0000313" key="1">
    <source>
        <dbReference type="EMBL" id="CCE53769.1"/>
    </source>
</evidence>
<reference evidence="1 2" key="1">
    <citation type="journal article" date="2012" name="J. Bacteriol.">
        <title>Genome Sequence of Corynebacterium casei UCMA 3821, Isolated from a Smear-Ripened Cheese.</title>
        <authorList>
            <person name="Monnet C."/>
            <person name="Loux V."/>
            <person name="Bento P."/>
            <person name="Gibrat J.F."/>
            <person name="Straub C."/>
            <person name="Bonnarme P."/>
            <person name="Landaud S."/>
            <person name="Irlinger F."/>
        </authorList>
    </citation>
    <scope>NUCLEOTIDE SEQUENCE [LARGE SCALE GENOMIC DNA]</scope>
    <source>
        <strain evidence="1 2">UCMA 3821</strain>
    </source>
</reference>
<dbReference type="EMBL" id="CAFW01000009">
    <property type="protein sequence ID" value="CCE53769.1"/>
    <property type="molecule type" value="Genomic_DNA"/>
</dbReference>
<dbReference type="Proteomes" id="UP000004840">
    <property type="component" value="Unassembled WGS sequence"/>
</dbReference>
<evidence type="ECO:0000313" key="2">
    <source>
        <dbReference type="Proteomes" id="UP000004840"/>
    </source>
</evidence>
<proteinExistence type="predicted"/>
<accession>G7HUA4</accession>
<protein>
    <submittedName>
        <fullName evidence="1">Uncharacterized protein</fullName>
    </submittedName>
</protein>
<gene>
    <name evidence="1" type="ORF">CCAS_00740</name>
</gene>
<name>G7HUA4_9CORY</name>
<sequence>MLSHFFHGWLDINHDARFIRLQLLQRLKLRLQQRRRHEMARAHIHPPRQQFEIAREVHKHRFRAVTTNQVAVGALQRTAPDHQTTRGS</sequence>